<dbReference type="Pfam" id="PF01903">
    <property type="entry name" value="CbiX"/>
    <property type="match status" value="1"/>
</dbReference>
<dbReference type="CDD" id="cd03416">
    <property type="entry name" value="CbiX_SirB_N"/>
    <property type="match status" value="1"/>
</dbReference>
<dbReference type="GO" id="GO:0046872">
    <property type="term" value="F:metal ion binding"/>
    <property type="evidence" value="ECO:0007669"/>
    <property type="project" value="UniProtKB-KW"/>
</dbReference>
<organism evidence="3 4">
    <name type="scientific">Desulfomonile tiedjei (strain ATCC 49306 / DSM 6799 / DCB-1)</name>
    <dbReference type="NCBI Taxonomy" id="706587"/>
    <lineage>
        <taxon>Bacteria</taxon>
        <taxon>Pseudomonadati</taxon>
        <taxon>Thermodesulfobacteriota</taxon>
        <taxon>Desulfomonilia</taxon>
        <taxon>Desulfomonilales</taxon>
        <taxon>Desulfomonilaceae</taxon>
        <taxon>Desulfomonile</taxon>
    </lineage>
</organism>
<evidence type="ECO:0000256" key="1">
    <source>
        <dbReference type="ARBA" id="ARBA00022723"/>
    </source>
</evidence>
<name>I4CF35_DESTA</name>
<dbReference type="SUPFAM" id="SSF53800">
    <property type="entry name" value="Chelatase"/>
    <property type="match status" value="1"/>
</dbReference>
<dbReference type="eggNOG" id="COG2138">
    <property type="taxonomic scope" value="Bacteria"/>
</dbReference>
<proteinExistence type="predicted"/>
<dbReference type="EMBL" id="CP003360">
    <property type="protein sequence ID" value="AFM28176.1"/>
    <property type="molecule type" value="Genomic_DNA"/>
</dbReference>
<keyword evidence="4" id="KW-1185">Reference proteome</keyword>
<dbReference type="InterPro" id="IPR002762">
    <property type="entry name" value="CbiX-like"/>
</dbReference>
<dbReference type="InterPro" id="IPR050963">
    <property type="entry name" value="Sirohydro_Cobaltochel/CbiX"/>
</dbReference>
<dbReference type="Gene3D" id="3.40.50.1400">
    <property type="match status" value="1"/>
</dbReference>
<dbReference type="STRING" id="706587.Desti_5595"/>
<reference evidence="4" key="1">
    <citation type="submission" date="2012-06" db="EMBL/GenBank/DDBJ databases">
        <title>Complete sequence of chromosome of Desulfomonile tiedjei DSM 6799.</title>
        <authorList>
            <person name="Lucas S."/>
            <person name="Copeland A."/>
            <person name="Lapidus A."/>
            <person name="Glavina del Rio T."/>
            <person name="Dalin E."/>
            <person name="Tice H."/>
            <person name="Bruce D."/>
            <person name="Goodwin L."/>
            <person name="Pitluck S."/>
            <person name="Peters L."/>
            <person name="Ovchinnikova G."/>
            <person name="Zeytun A."/>
            <person name="Lu M."/>
            <person name="Kyrpides N."/>
            <person name="Mavromatis K."/>
            <person name="Ivanova N."/>
            <person name="Brettin T."/>
            <person name="Detter J.C."/>
            <person name="Han C."/>
            <person name="Larimer F."/>
            <person name="Land M."/>
            <person name="Hauser L."/>
            <person name="Markowitz V."/>
            <person name="Cheng J.-F."/>
            <person name="Hugenholtz P."/>
            <person name="Woyke T."/>
            <person name="Wu D."/>
            <person name="Spring S."/>
            <person name="Schroeder M."/>
            <person name="Brambilla E."/>
            <person name="Klenk H.-P."/>
            <person name="Eisen J.A."/>
        </authorList>
    </citation>
    <scope>NUCLEOTIDE SEQUENCE [LARGE SCALE GENOMIC DNA]</scope>
    <source>
        <strain evidence="4">ATCC 49306 / DSM 6799 / DCB-1</strain>
    </source>
</reference>
<dbReference type="GO" id="GO:0016829">
    <property type="term" value="F:lyase activity"/>
    <property type="evidence" value="ECO:0007669"/>
    <property type="project" value="UniProtKB-KW"/>
</dbReference>
<evidence type="ECO:0008006" key="5">
    <source>
        <dbReference type="Google" id="ProtNLM"/>
    </source>
</evidence>
<sequence length="166" mass="19076">MSMELTAIILLGHGSRVPEAGKNMVRVAEGLKRKHGYFMVEVCYMSRLGPHFPETFEKCVRNGATCVIVIPYFLHDGLHLVLDIPEMMQEKANLYPQVKVILGNNLGYDDMLIDLVQRRIDDSIALEDVKDLVLPPKEKFPIPPGQFEFVPMKPEEAQEYFRKRHH</sequence>
<dbReference type="KEGG" id="dti:Desti_5595"/>
<accession>I4CF35</accession>
<protein>
    <recommendedName>
        <fullName evidence="5">Sirohydrochlorin cobaltochelatase</fullName>
    </recommendedName>
</protein>
<dbReference type="PANTHER" id="PTHR33542:SF3">
    <property type="entry name" value="SIROHYDROCHLORIN FERROCHELATASE, CHLOROPLASTIC"/>
    <property type="match status" value="1"/>
</dbReference>
<evidence type="ECO:0000313" key="3">
    <source>
        <dbReference type="EMBL" id="AFM28176.1"/>
    </source>
</evidence>
<evidence type="ECO:0000313" key="4">
    <source>
        <dbReference type="Proteomes" id="UP000006055"/>
    </source>
</evidence>
<dbReference type="Proteomes" id="UP000006055">
    <property type="component" value="Chromosome"/>
</dbReference>
<evidence type="ECO:0000256" key="2">
    <source>
        <dbReference type="ARBA" id="ARBA00023239"/>
    </source>
</evidence>
<dbReference type="PANTHER" id="PTHR33542">
    <property type="entry name" value="SIROHYDROCHLORIN FERROCHELATASE, CHLOROPLASTIC"/>
    <property type="match status" value="1"/>
</dbReference>
<keyword evidence="2" id="KW-0456">Lyase</keyword>
<dbReference type="HOGENOM" id="CLU_065901_2_0_7"/>
<dbReference type="AlphaFoldDB" id="I4CF35"/>
<gene>
    <name evidence="3" type="ordered locus">Desti_5595</name>
</gene>
<keyword evidence="1" id="KW-0479">Metal-binding</keyword>